<feature type="compositionally biased region" description="Low complexity" evidence="1">
    <location>
        <begin position="15"/>
        <end position="37"/>
    </location>
</feature>
<evidence type="ECO:0000313" key="3">
    <source>
        <dbReference type="Proteomes" id="UP000324022"/>
    </source>
</evidence>
<dbReference type="OrthoDB" id="3338589at2759"/>
<feature type="compositionally biased region" description="Polar residues" evidence="1">
    <location>
        <begin position="311"/>
        <end position="335"/>
    </location>
</feature>
<proteinExistence type="predicted"/>
<gene>
    <name evidence="2" type="ORF">UTRI_10567</name>
</gene>
<organism evidence="2 3">
    <name type="scientific">Ustilago trichophora</name>
    <dbReference type="NCBI Taxonomy" id="86804"/>
    <lineage>
        <taxon>Eukaryota</taxon>
        <taxon>Fungi</taxon>
        <taxon>Dikarya</taxon>
        <taxon>Basidiomycota</taxon>
        <taxon>Ustilaginomycotina</taxon>
        <taxon>Ustilaginomycetes</taxon>
        <taxon>Ustilaginales</taxon>
        <taxon>Ustilaginaceae</taxon>
        <taxon>Ustilago</taxon>
    </lineage>
</organism>
<sequence>MDKSSANGGPPGYETASSSLPTAAASSSTSNSATTPPAVSGTIYTALGNSNDAVPIKAEDLPRGVTLKEALNPASLYSQTKLSLELPHISATRRIPGPPPQSAPLPPFLLHCTLFASYDLNAPHPVPFRQVGCPATYARGEISATSKNKVSQSVSKLRKRLGVQLPLAYLGSPGYNPCQGAATSPYAGIFAYLPHPQPKNGAEMTARSGTISRYRRVSLFQAQGRELTGIVSRPLVERVMSAIYAGQGIYDKMALFPSEAVLCYSKKNFNADQVVTSNNDGEQKSGWLSKLKAKVKGKGDKTADQLRDSTSDSTRIQQVRSAESVPDATSGSSEPRSIKASMVFATLDLLAPPPRLIETGGPYPVEMNKASDADLATSARLISEFDHATDEDRFQRFFFTPSAADEQLCADMLRALERRGVIWLEAGRLITPSSRNPNPRERARFLVKCLAPERFTYRVKYYRQRKFEPMPSDLDPKEVKRFGSPLIVHHVVERTGSEGIDLGDYLRDQEALTSTTPSPRGEDDDEEPRLDWEWDEEDNLAFTSPSAAAEASHAEAALPPDYLSAQKEMLKGYGIDSQRAKALIEAERDFFKGWSIGVTEEPFKNGGWMESLGTGSMAWFAGASF</sequence>
<feature type="region of interest" description="Disordered" evidence="1">
    <location>
        <begin position="298"/>
        <end position="335"/>
    </location>
</feature>
<accession>A0A5C3EB99</accession>
<feature type="region of interest" description="Disordered" evidence="1">
    <location>
        <begin position="1"/>
        <end position="37"/>
    </location>
</feature>
<keyword evidence="3" id="KW-1185">Reference proteome</keyword>
<feature type="compositionally biased region" description="Basic and acidic residues" evidence="1">
    <location>
        <begin position="298"/>
        <end position="310"/>
    </location>
</feature>
<dbReference type="AlphaFoldDB" id="A0A5C3EB99"/>
<dbReference type="EMBL" id="OOIN01000017">
    <property type="protein sequence ID" value="SPO27450.1"/>
    <property type="molecule type" value="Genomic_DNA"/>
</dbReference>
<protein>
    <submittedName>
        <fullName evidence="2">Uncharacterized protein</fullName>
    </submittedName>
</protein>
<evidence type="ECO:0000313" key="2">
    <source>
        <dbReference type="EMBL" id="SPO27450.1"/>
    </source>
</evidence>
<reference evidence="2 3" key="1">
    <citation type="submission" date="2018-03" db="EMBL/GenBank/DDBJ databases">
        <authorList>
            <person name="Guldener U."/>
        </authorList>
    </citation>
    <scope>NUCLEOTIDE SEQUENCE [LARGE SCALE GENOMIC DNA]</scope>
    <source>
        <strain evidence="2 3">NBRC100155</strain>
    </source>
</reference>
<name>A0A5C3EB99_9BASI</name>
<dbReference type="Proteomes" id="UP000324022">
    <property type="component" value="Unassembled WGS sequence"/>
</dbReference>
<evidence type="ECO:0000256" key="1">
    <source>
        <dbReference type="SAM" id="MobiDB-lite"/>
    </source>
</evidence>